<gene>
    <name evidence="4" type="ORF">NP064_03680</name>
</gene>
<dbReference type="EMBL" id="CP101988">
    <property type="protein sequence ID" value="UUI76018.1"/>
    <property type="molecule type" value="Genomic_DNA"/>
</dbReference>
<evidence type="ECO:0000313" key="5">
    <source>
        <dbReference type="Proteomes" id="UP001316189"/>
    </source>
</evidence>
<evidence type="ECO:0000313" key="4">
    <source>
        <dbReference type="EMBL" id="UUI76018.1"/>
    </source>
</evidence>
<proteinExistence type="predicted"/>
<organism evidence="4 5">
    <name type="scientific">Cellulomonas chengniuliangii</name>
    <dbReference type="NCBI Taxonomy" id="2968084"/>
    <lineage>
        <taxon>Bacteria</taxon>
        <taxon>Bacillati</taxon>
        <taxon>Actinomycetota</taxon>
        <taxon>Actinomycetes</taxon>
        <taxon>Micrococcales</taxon>
        <taxon>Cellulomonadaceae</taxon>
        <taxon>Cellulomonas</taxon>
    </lineage>
</organism>
<reference evidence="4 5" key="1">
    <citation type="submission" date="2022-07" db="EMBL/GenBank/DDBJ databases">
        <title>Novel species in genus cellulomonas.</title>
        <authorList>
            <person name="Ye L."/>
        </authorList>
    </citation>
    <scope>NUCLEOTIDE SEQUENCE [LARGE SCALE GENOMIC DNA]</scope>
    <source>
        <strain evidence="5">zg-Y338</strain>
    </source>
</reference>
<dbReference type="Pfam" id="PF00583">
    <property type="entry name" value="Acetyltransf_1"/>
    <property type="match status" value="1"/>
</dbReference>
<feature type="domain" description="N-acetyltransferase" evidence="3">
    <location>
        <begin position="22"/>
        <end position="157"/>
    </location>
</feature>
<protein>
    <submittedName>
        <fullName evidence="4">GNAT family N-acetyltransferase</fullName>
    </submittedName>
</protein>
<evidence type="ECO:0000256" key="1">
    <source>
        <dbReference type="ARBA" id="ARBA00022679"/>
    </source>
</evidence>
<name>A0ABY5L1T2_9CELL</name>
<dbReference type="PROSITE" id="PS51186">
    <property type="entry name" value="GNAT"/>
    <property type="match status" value="1"/>
</dbReference>
<keyword evidence="2" id="KW-0012">Acyltransferase</keyword>
<dbReference type="Gene3D" id="3.40.630.30">
    <property type="match status" value="1"/>
</dbReference>
<dbReference type="Proteomes" id="UP001316189">
    <property type="component" value="Chromosome"/>
</dbReference>
<accession>A0ABY5L1T2</accession>
<sequence>MTATAARLHLHRPLGGLAPPAGEFGPIGPPELLAPVMLAAYRGTPDDEGESLQDAVDVLADAMRGGLGPWLPDASFVALEDGQPVGAAFTVLSDDGPCVAFLFTAPDAVGRGVATRLVGRVCQSLTVDGYDSVGLWVSAANERAARLYRHLGFVDVP</sequence>
<dbReference type="SUPFAM" id="SSF55729">
    <property type="entry name" value="Acyl-CoA N-acyltransferases (Nat)"/>
    <property type="match status" value="1"/>
</dbReference>
<dbReference type="RefSeq" id="WP_227567862.1">
    <property type="nucleotide sequence ID" value="NZ_CP101988.1"/>
</dbReference>
<dbReference type="InterPro" id="IPR050832">
    <property type="entry name" value="Bact_Acetyltransf"/>
</dbReference>
<dbReference type="PANTHER" id="PTHR43877:SF2">
    <property type="entry name" value="AMINOALKYLPHOSPHONATE N-ACETYLTRANSFERASE-RELATED"/>
    <property type="match status" value="1"/>
</dbReference>
<dbReference type="CDD" id="cd04301">
    <property type="entry name" value="NAT_SF"/>
    <property type="match status" value="1"/>
</dbReference>
<keyword evidence="1" id="KW-0808">Transferase</keyword>
<evidence type="ECO:0000256" key="2">
    <source>
        <dbReference type="ARBA" id="ARBA00023315"/>
    </source>
</evidence>
<evidence type="ECO:0000259" key="3">
    <source>
        <dbReference type="PROSITE" id="PS51186"/>
    </source>
</evidence>
<dbReference type="PANTHER" id="PTHR43877">
    <property type="entry name" value="AMINOALKYLPHOSPHONATE N-ACETYLTRANSFERASE-RELATED-RELATED"/>
    <property type="match status" value="1"/>
</dbReference>
<dbReference type="InterPro" id="IPR000182">
    <property type="entry name" value="GNAT_dom"/>
</dbReference>
<dbReference type="InterPro" id="IPR016181">
    <property type="entry name" value="Acyl_CoA_acyltransferase"/>
</dbReference>
<keyword evidence="5" id="KW-1185">Reference proteome</keyword>